<keyword evidence="3" id="KW-1185">Reference proteome</keyword>
<feature type="compositionally biased region" description="Polar residues" evidence="1">
    <location>
        <begin position="18"/>
        <end position="29"/>
    </location>
</feature>
<reference evidence="2 3" key="1">
    <citation type="submission" date="2018-05" db="EMBL/GenBank/DDBJ databases">
        <title>Genome sequencing and assembly of the regulated plant pathogen Lachnellula willkommii and related sister species for the development of diagnostic species identification markers.</title>
        <authorList>
            <person name="Giroux E."/>
            <person name="Bilodeau G."/>
        </authorList>
    </citation>
    <scope>NUCLEOTIDE SEQUENCE [LARGE SCALE GENOMIC DNA]</scope>
    <source>
        <strain evidence="2 3">CBS 197.66</strain>
    </source>
</reference>
<proteinExistence type="predicted"/>
<name>A0A8H8UG68_9HELO</name>
<evidence type="ECO:0000256" key="1">
    <source>
        <dbReference type="SAM" id="MobiDB-lite"/>
    </source>
</evidence>
<sequence>MSSLPSIHPREPHPDPTTLASNPNTSSIDYTPHPESSIPLSPSRQKILTSICALYSGSASQEDMQVYAEKAVYDDPWSFCDDRFKIAGQWYGMICFPLIIPDRFPFLVPRNGIPKIMGTSKTLATEVVSSTDKEIVFKLQQEYRPKLMPVGKAVNSLVSLALEKEGGVEKVVYHKDMWNKKDYNHEGLGKVMKTLNGDYLTGITRPPKELKPKDQRE</sequence>
<gene>
    <name evidence="2" type="ORF">LSUB1_G003802</name>
</gene>
<evidence type="ECO:0000313" key="3">
    <source>
        <dbReference type="Proteomes" id="UP000462212"/>
    </source>
</evidence>
<dbReference type="Proteomes" id="UP000462212">
    <property type="component" value="Unassembled WGS sequence"/>
</dbReference>
<dbReference type="AlphaFoldDB" id="A0A8H8UG68"/>
<organism evidence="2 3">
    <name type="scientific">Lachnellula subtilissima</name>
    <dbReference type="NCBI Taxonomy" id="602034"/>
    <lineage>
        <taxon>Eukaryota</taxon>
        <taxon>Fungi</taxon>
        <taxon>Dikarya</taxon>
        <taxon>Ascomycota</taxon>
        <taxon>Pezizomycotina</taxon>
        <taxon>Leotiomycetes</taxon>
        <taxon>Helotiales</taxon>
        <taxon>Lachnaceae</taxon>
        <taxon>Lachnellula</taxon>
    </lineage>
</organism>
<dbReference type="PANTHER" id="PTHR34213">
    <property type="entry name" value="NUCLEAR TRANSPORT FACTOR 2 (NTF2) FAMILY PROTEIN"/>
    <property type="match status" value="1"/>
</dbReference>
<evidence type="ECO:0000313" key="2">
    <source>
        <dbReference type="EMBL" id="TVY42659.1"/>
    </source>
</evidence>
<dbReference type="PANTHER" id="PTHR34213:SF2">
    <property type="entry name" value="NUCLEAR TRANSPORT FACTOR 2 (NTF2) FAMILY PROTEIN"/>
    <property type="match status" value="1"/>
</dbReference>
<dbReference type="EMBL" id="QGMJ01000090">
    <property type="protein sequence ID" value="TVY42659.1"/>
    <property type="molecule type" value="Genomic_DNA"/>
</dbReference>
<comment type="caution">
    <text evidence="2">The sequence shown here is derived from an EMBL/GenBank/DDBJ whole genome shotgun (WGS) entry which is preliminary data.</text>
</comment>
<feature type="region of interest" description="Disordered" evidence="1">
    <location>
        <begin position="1"/>
        <end position="41"/>
    </location>
</feature>
<accession>A0A8H8UG68</accession>
<dbReference type="OrthoDB" id="2400485at2759"/>
<protein>
    <submittedName>
        <fullName evidence="2">Uncharacterized protein</fullName>
    </submittedName>
</protein>